<dbReference type="GeneID" id="25908110"/>
<feature type="compositionally biased region" description="Basic and acidic residues" evidence="1">
    <location>
        <begin position="115"/>
        <end position="131"/>
    </location>
</feature>
<dbReference type="Proteomes" id="UP000054560">
    <property type="component" value="Unassembled WGS sequence"/>
</dbReference>
<gene>
    <name evidence="2" type="ORF">SARC_07606</name>
</gene>
<accession>A0A0L0FTU7</accession>
<evidence type="ECO:0000313" key="3">
    <source>
        <dbReference type="Proteomes" id="UP000054560"/>
    </source>
</evidence>
<dbReference type="RefSeq" id="XP_014153913.1">
    <property type="nucleotide sequence ID" value="XM_014298438.1"/>
</dbReference>
<protein>
    <submittedName>
        <fullName evidence="2">Uncharacterized protein</fullName>
    </submittedName>
</protein>
<sequence>MSTEPLYSFWGTYSLVDKDLWHLAWVFTRTPFAYNPIASVCGSFNSDGRWHMTSQLKYDSDGVGAFLVHQVWRDHTHSALYASASRRQRRGERGTEAKKKKKKNREDTQTLENDGQGHAENGDVDGWKEESAADGGGYNGDEDAIARNVDVDGSIEDRGAAGVDVGSGVGIRVDTDPLQYPLEDPLDDPVANVLGSGTDGTIDHIEGNADSIDTKKSLVSDFEQMYNAPTVTIRYDLRERQRAGKPVDYKVNDKRFYNEFNANRLAGLKEDRNGDEAVFAENEISITAVEVVQAIEHAYRCWWLGSEDIDMGDNGEIEGSSNKQGGRSDTMSEF</sequence>
<evidence type="ECO:0000256" key="1">
    <source>
        <dbReference type="SAM" id="MobiDB-lite"/>
    </source>
</evidence>
<feature type="compositionally biased region" description="Polar residues" evidence="1">
    <location>
        <begin position="319"/>
        <end position="334"/>
    </location>
</feature>
<dbReference type="EMBL" id="KQ242209">
    <property type="protein sequence ID" value="KNC80011.1"/>
    <property type="molecule type" value="Genomic_DNA"/>
</dbReference>
<dbReference type="AlphaFoldDB" id="A0A0L0FTU7"/>
<organism evidence="2 3">
    <name type="scientific">Sphaeroforma arctica JP610</name>
    <dbReference type="NCBI Taxonomy" id="667725"/>
    <lineage>
        <taxon>Eukaryota</taxon>
        <taxon>Ichthyosporea</taxon>
        <taxon>Ichthyophonida</taxon>
        <taxon>Sphaeroforma</taxon>
    </lineage>
</organism>
<feature type="region of interest" description="Disordered" evidence="1">
    <location>
        <begin position="313"/>
        <end position="334"/>
    </location>
</feature>
<proteinExistence type="predicted"/>
<reference evidence="2 3" key="1">
    <citation type="submission" date="2011-02" db="EMBL/GenBank/DDBJ databases">
        <title>The Genome Sequence of Sphaeroforma arctica JP610.</title>
        <authorList>
            <consortium name="The Broad Institute Genome Sequencing Platform"/>
            <person name="Russ C."/>
            <person name="Cuomo C."/>
            <person name="Young S.K."/>
            <person name="Zeng Q."/>
            <person name="Gargeya S."/>
            <person name="Alvarado L."/>
            <person name="Berlin A."/>
            <person name="Chapman S.B."/>
            <person name="Chen Z."/>
            <person name="Freedman E."/>
            <person name="Gellesch M."/>
            <person name="Goldberg J."/>
            <person name="Griggs A."/>
            <person name="Gujja S."/>
            <person name="Heilman E."/>
            <person name="Heiman D."/>
            <person name="Howarth C."/>
            <person name="Mehta T."/>
            <person name="Neiman D."/>
            <person name="Pearson M."/>
            <person name="Roberts A."/>
            <person name="Saif S."/>
            <person name="Shea T."/>
            <person name="Shenoy N."/>
            <person name="Sisk P."/>
            <person name="Stolte C."/>
            <person name="Sykes S."/>
            <person name="White J."/>
            <person name="Yandava C."/>
            <person name="Burger G."/>
            <person name="Gray M.W."/>
            <person name="Holland P.W.H."/>
            <person name="King N."/>
            <person name="Lang F.B.F."/>
            <person name="Roger A.J."/>
            <person name="Ruiz-Trillo I."/>
            <person name="Haas B."/>
            <person name="Nusbaum C."/>
            <person name="Birren B."/>
        </authorList>
    </citation>
    <scope>NUCLEOTIDE SEQUENCE [LARGE SCALE GENOMIC DNA]</scope>
    <source>
        <strain evidence="2 3">JP610</strain>
    </source>
</reference>
<feature type="region of interest" description="Disordered" evidence="1">
    <location>
        <begin position="82"/>
        <end position="144"/>
    </location>
</feature>
<evidence type="ECO:0000313" key="2">
    <source>
        <dbReference type="EMBL" id="KNC80011.1"/>
    </source>
</evidence>
<name>A0A0L0FTU7_9EUKA</name>
<keyword evidence="3" id="KW-1185">Reference proteome</keyword>